<evidence type="ECO:0000256" key="4">
    <source>
        <dbReference type="ARBA" id="ARBA00023002"/>
    </source>
</evidence>
<dbReference type="PROSITE" id="PS00671">
    <property type="entry name" value="D_2_HYDROXYACID_DH_3"/>
    <property type="match status" value="1"/>
</dbReference>
<name>A0A914DXY6_9BILA</name>
<evidence type="ECO:0000256" key="3">
    <source>
        <dbReference type="ARBA" id="ARBA00022605"/>
    </source>
</evidence>
<feature type="region of interest" description="Disordered" evidence="6">
    <location>
        <begin position="216"/>
        <end position="265"/>
    </location>
</feature>
<dbReference type="PROSITE" id="PS00065">
    <property type="entry name" value="D_2_HYDROXYACID_DH_1"/>
    <property type="match status" value="1"/>
</dbReference>
<dbReference type="Pfam" id="PF02826">
    <property type="entry name" value="2-Hacid_dh_C"/>
    <property type="match status" value="1"/>
</dbReference>
<sequence length="817" mass="88368">MVPTLFQDQKFDVAAFLKSAAAAITSANMFAPHQPPPPTLVPTTSAIPSASQHPPFTPIKPTYAPSGYGRQILIYDSRSFPGHRREFAYKTRFTNQSGLTTVYYRCMACRALRHRLCRILPKDKLPAVPCIAVKNDLLINDPDFPEASDHFCTPLTIEESNNRLKVTFERGLKRARMKLATEEPPQKTLAQEADIETPSQINFDSSFLWIKHNTNSIHDDTANSSSSCEDPSTSEGSKETGRSSGEPSDSGFENPPSVGPAESDDVDITEVDSKPEQQQQPSRLDSLLQRITAEREKSISPNENINSVSTTPCKTPNLIQNLSSFQTPTGIPQSRSPAIIQSHGRVNPMMQAPTPELISLLSLHSLAARLSKGSELLKALNQPPKAVHQTPHVHEIIDKYIKNNWDLPENAGNSRSAAELTCTMVLSLARHVPQAHMSMKEGKWARKDYMGEEVYGKTLAIIGLGRIGLEVASRMQAFGMKTVGFDPLVSNEEAAKRNIKWLSLEEIWPVADYITVHVPLIPQTRDLLNKETFAKCKKGVYIINVARGGIVNEQDLVEALNSGYVSGAAMDVFLEEPPTYRALIEHPRAICTPHLGASTLQAQQRVAVEIAENIIALNNGTGLFGAINAQALAAVLDETKAQYVKSATSLAHVLASLTTNNKNILVRYPAGADGLQKALTAGAIVGILQASGTAGLNLVNAEVNAIRDGITVKTEQVHGNELTVIAGATSVTGYPSPAGTIISAINGSKVPVPIVAAGTLAIAVATNGNQPILPEKLRAKLSVEYGLIGGGRLALFGSLDQEEIEEIARHYAVVQFN</sequence>
<evidence type="ECO:0000256" key="1">
    <source>
        <dbReference type="ARBA" id="ARBA00005854"/>
    </source>
</evidence>
<feature type="region of interest" description="Disordered" evidence="6">
    <location>
        <begin position="177"/>
        <end position="196"/>
    </location>
</feature>
<keyword evidence="5" id="KW-0520">NAD</keyword>
<dbReference type="InterPro" id="IPR006140">
    <property type="entry name" value="D-isomer_DH_NAD-bd"/>
</dbReference>
<feature type="compositionally biased region" description="Low complexity" evidence="6">
    <location>
        <begin position="224"/>
        <end position="235"/>
    </location>
</feature>
<dbReference type="InterPro" id="IPR029752">
    <property type="entry name" value="D-isomer_DH_CS1"/>
</dbReference>
<dbReference type="GO" id="GO:0051287">
    <property type="term" value="F:NAD binding"/>
    <property type="evidence" value="ECO:0007669"/>
    <property type="project" value="InterPro"/>
</dbReference>
<dbReference type="InterPro" id="IPR036291">
    <property type="entry name" value="NAD(P)-bd_dom_sf"/>
</dbReference>
<evidence type="ECO:0000313" key="8">
    <source>
        <dbReference type="Proteomes" id="UP000887540"/>
    </source>
</evidence>
<evidence type="ECO:0000256" key="2">
    <source>
        <dbReference type="ARBA" id="ARBA00021582"/>
    </source>
</evidence>
<dbReference type="CDD" id="cd12173">
    <property type="entry name" value="PGDH_4"/>
    <property type="match status" value="1"/>
</dbReference>
<evidence type="ECO:0000259" key="7">
    <source>
        <dbReference type="Pfam" id="PF02826"/>
    </source>
</evidence>
<dbReference type="InterPro" id="IPR029009">
    <property type="entry name" value="ASB_dom_sf"/>
</dbReference>
<comment type="similarity">
    <text evidence="1">Belongs to the D-isomer specific 2-hydroxyacid dehydrogenase family.</text>
</comment>
<dbReference type="GO" id="GO:0008652">
    <property type="term" value="P:amino acid biosynthetic process"/>
    <property type="evidence" value="ECO:0007669"/>
    <property type="project" value="UniProtKB-KW"/>
</dbReference>
<accession>A0A914DXY6</accession>
<organism evidence="8 9">
    <name type="scientific">Acrobeloides nanus</name>
    <dbReference type="NCBI Taxonomy" id="290746"/>
    <lineage>
        <taxon>Eukaryota</taxon>
        <taxon>Metazoa</taxon>
        <taxon>Ecdysozoa</taxon>
        <taxon>Nematoda</taxon>
        <taxon>Chromadorea</taxon>
        <taxon>Rhabditida</taxon>
        <taxon>Tylenchina</taxon>
        <taxon>Cephalobomorpha</taxon>
        <taxon>Cephaloboidea</taxon>
        <taxon>Cephalobidae</taxon>
        <taxon>Acrobeloides</taxon>
    </lineage>
</organism>
<dbReference type="Proteomes" id="UP000887540">
    <property type="component" value="Unplaced"/>
</dbReference>
<dbReference type="PANTHER" id="PTHR42938">
    <property type="entry name" value="FORMATE DEHYDROGENASE 1"/>
    <property type="match status" value="1"/>
</dbReference>
<evidence type="ECO:0000256" key="6">
    <source>
        <dbReference type="SAM" id="MobiDB-lite"/>
    </source>
</evidence>
<dbReference type="WBParaSite" id="ACRNAN_scaffold454.g8123.t1">
    <property type="protein sequence ID" value="ACRNAN_scaffold454.g8123.t1"/>
    <property type="gene ID" value="ACRNAN_scaffold454.g8123"/>
</dbReference>
<dbReference type="AlphaFoldDB" id="A0A914DXY6"/>
<evidence type="ECO:0000313" key="9">
    <source>
        <dbReference type="WBParaSite" id="ACRNAN_scaffold454.g8123.t1"/>
    </source>
</evidence>
<proteinExistence type="inferred from homology"/>
<keyword evidence="4" id="KW-0560">Oxidoreductase</keyword>
<reference evidence="9" key="1">
    <citation type="submission" date="2022-11" db="UniProtKB">
        <authorList>
            <consortium name="WormBaseParasite"/>
        </authorList>
    </citation>
    <scope>IDENTIFICATION</scope>
</reference>
<dbReference type="PANTHER" id="PTHR42938:SF22">
    <property type="entry name" value="D-3-PHOSPHOGLYCERATE DEHYDROGENASE"/>
    <property type="match status" value="1"/>
</dbReference>
<dbReference type="SUPFAM" id="SSF51735">
    <property type="entry name" value="NAD(P)-binding Rossmann-fold domains"/>
    <property type="match status" value="1"/>
</dbReference>
<dbReference type="InterPro" id="IPR029753">
    <property type="entry name" value="D-isomer_DH_CS"/>
</dbReference>
<keyword evidence="3" id="KW-0028">Amino-acid biosynthesis</keyword>
<dbReference type="FunFam" id="3.40.50.720:FF:000021">
    <property type="entry name" value="D-3-phosphoglycerate dehydrogenase"/>
    <property type="match status" value="1"/>
</dbReference>
<dbReference type="Gene3D" id="3.30.1330.90">
    <property type="entry name" value="D-3-phosphoglycerate dehydrogenase, domain 3"/>
    <property type="match status" value="1"/>
</dbReference>
<keyword evidence="8" id="KW-1185">Reference proteome</keyword>
<protein>
    <recommendedName>
        <fullName evidence="2">D-3-phosphoglycerate dehydrogenase</fullName>
    </recommendedName>
</protein>
<evidence type="ECO:0000256" key="5">
    <source>
        <dbReference type="ARBA" id="ARBA00023027"/>
    </source>
</evidence>
<dbReference type="GO" id="GO:0004617">
    <property type="term" value="F:phosphoglycerate dehydrogenase activity"/>
    <property type="evidence" value="ECO:0007669"/>
    <property type="project" value="TreeGrafter"/>
</dbReference>
<feature type="domain" description="D-isomer specific 2-hydroxyacid dehydrogenase NAD-binding" evidence="7">
    <location>
        <begin position="423"/>
        <end position="596"/>
    </location>
</feature>
<dbReference type="Gene3D" id="3.40.50.720">
    <property type="entry name" value="NAD(P)-binding Rossmann-like Domain"/>
    <property type="match status" value="2"/>
</dbReference>